<feature type="compositionally biased region" description="Low complexity" evidence="1">
    <location>
        <begin position="7"/>
        <end position="22"/>
    </location>
</feature>
<name>A0A815X632_9BILA</name>
<accession>A0A815X632</accession>
<reference evidence="2" key="1">
    <citation type="submission" date="2021-02" db="EMBL/GenBank/DDBJ databases">
        <authorList>
            <person name="Nowell W R."/>
        </authorList>
    </citation>
    <scope>NUCLEOTIDE SEQUENCE</scope>
</reference>
<comment type="caution">
    <text evidence="2">The sequence shown here is derived from an EMBL/GenBank/DDBJ whole genome shotgun (WGS) entry which is preliminary data.</text>
</comment>
<gene>
    <name evidence="2" type="ORF">JYZ213_LOCUS46460</name>
</gene>
<evidence type="ECO:0000313" key="2">
    <source>
        <dbReference type="EMBL" id="CAF1553559.1"/>
    </source>
</evidence>
<dbReference type="AlphaFoldDB" id="A0A815X632"/>
<dbReference type="EMBL" id="CAJNOG010005698">
    <property type="protein sequence ID" value="CAF1553559.1"/>
    <property type="molecule type" value="Genomic_DNA"/>
</dbReference>
<feature type="compositionally biased region" description="Basic residues" evidence="1">
    <location>
        <begin position="50"/>
        <end position="65"/>
    </location>
</feature>
<evidence type="ECO:0000256" key="1">
    <source>
        <dbReference type="SAM" id="MobiDB-lite"/>
    </source>
</evidence>
<proteinExistence type="predicted"/>
<dbReference type="Proteomes" id="UP000663845">
    <property type="component" value="Unassembled WGS sequence"/>
</dbReference>
<evidence type="ECO:0000313" key="3">
    <source>
        <dbReference type="Proteomes" id="UP000663845"/>
    </source>
</evidence>
<feature type="region of interest" description="Disordered" evidence="1">
    <location>
        <begin position="49"/>
        <end position="103"/>
    </location>
</feature>
<feature type="compositionally biased region" description="Polar residues" evidence="1">
    <location>
        <begin position="71"/>
        <end position="82"/>
    </location>
</feature>
<protein>
    <submittedName>
        <fullName evidence="2">Uncharacterized protein</fullName>
    </submittedName>
</protein>
<organism evidence="2 3">
    <name type="scientific">Adineta steineri</name>
    <dbReference type="NCBI Taxonomy" id="433720"/>
    <lineage>
        <taxon>Eukaryota</taxon>
        <taxon>Metazoa</taxon>
        <taxon>Spiralia</taxon>
        <taxon>Gnathifera</taxon>
        <taxon>Rotifera</taxon>
        <taxon>Eurotatoria</taxon>
        <taxon>Bdelloidea</taxon>
        <taxon>Adinetida</taxon>
        <taxon>Adinetidae</taxon>
        <taxon>Adineta</taxon>
    </lineage>
</organism>
<feature type="non-terminal residue" evidence="2">
    <location>
        <position position="103"/>
    </location>
</feature>
<feature type="region of interest" description="Disordered" evidence="1">
    <location>
        <begin position="1"/>
        <end position="24"/>
    </location>
</feature>
<sequence length="103" mass="11236">GNGAANGNGVSNSNSNGNIASNYPGIVFPGSDAMFYNNNFPNRNQQVIKQRGRQTVRTTKRRSATTRRMTQASATVRGNNIKNGVRKPVQAEKKPQTNNRTKS</sequence>